<dbReference type="AlphaFoldDB" id="X1UNV3"/>
<protein>
    <submittedName>
        <fullName evidence="1">Uncharacterized protein</fullName>
    </submittedName>
</protein>
<organism evidence="1">
    <name type="scientific">marine sediment metagenome</name>
    <dbReference type="NCBI Taxonomy" id="412755"/>
    <lineage>
        <taxon>unclassified sequences</taxon>
        <taxon>metagenomes</taxon>
        <taxon>ecological metagenomes</taxon>
    </lineage>
</organism>
<reference evidence="1" key="1">
    <citation type="journal article" date="2014" name="Front. Microbiol.">
        <title>High frequency of phylogenetically diverse reductive dehalogenase-homologous genes in deep subseafloor sedimentary metagenomes.</title>
        <authorList>
            <person name="Kawai M."/>
            <person name="Futagami T."/>
            <person name="Toyoda A."/>
            <person name="Takaki Y."/>
            <person name="Nishi S."/>
            <person name="Hori S."/>
            <person name="Arai W."/>
            <person name="Tsubouchi T."/>
            <person name="Morono Y."/>
            <person name="Uchiyama I."/>
            <person name="Ito T."/>
            <person name="Fujiyama A."/>
            <person name="Inagaki F."/>
            <person name="Takami H."/>
        </authorList>
    </citation>
    <scope>NUCLEOTIDE SEQUENCE</scope>
    <source>
        <strain evidence="1">Expedition CK06-06</strain>
    </source>
</reference>
<dbReference type="EMBL" id="BARW01015373">
    <property type="protein sequence ID" value="GAI94009.1"/>
    <property type="molecule type" value="Genomic_DNA"/>
</dbReference>
<gene>
    <name evidence="1" type="ORF">S12H4_27000</name>
</gene>
<evidence type="ECO:0000313" key="1">
    <source>
        <dbReference type="EMBL" id="GAI94009.1"/>
    </source>
</evidence>
<accession>X1UNV3</accession>
<feature type="non-terminal residue" evidence="1">
    <location>
        <position position="1"/>
    </location>
</feature>
<sequence>TTNLTSKEMEALGINSEEAFQNLSYSFYDIYMELFEEINKGKHNREIEKYMKDVLKSYGTIYCNEHFNLPFDKSKLEEVSYWTEEYAKEYINRLINIVHPKDAIELNWSEDKLREINEWTINHAKSRVEDGIYEVDYSDVVKEVSEVITDTIDKIVNVLGMAESLTLDYVRLISLIHLMFDYRPFNIFDERPNEYIRGDILKLYIEIKRKKIPLDYIPCVIDYQDSIDDVYGMYREYDIRWFGMNDPEKFLQYTSDPTKEEEEELKLV</sequence>
<name>X1UNV3_9ZZZZ</name>
<proteinExistence type="predicted"/>
<comment type="caution">
    <text evidence="1">The sequence shown here is derived from an EMBL/GenBank/DDBJ whole genome shotgun (WGS) entry which is preliminary data.</text>
</comment>